<feature type="region of interest" description="Disordered" evidence="1">
    <location>
        <begin position="1"/>
        <end position="274"/>
    </location>
</feature>
<evidence type="ECO:0000313" key="2">
    <source>
        <dbReference type="EMBL" id="KXS17041.1"/>
    </source>
</evidence>
<evidence type="ECO:0000256" key="1">
    <source>
        <dbReference type="SAM" id="MobiDB-lite"/>
    </source>
</evidence>
<reference evidence="2 3" key="1">
    <citation type="journal article" date="2015" name="Genome Biol. Evol.">
        <title>Phylogenomic analyses indicate that early fungi evolved digesting cell walls of algal ancestors of land plants.</title>
        <authorList>
            <person name="Chang Y."/>
            <person name="Wang S."/>
            <person name="Sekimoto S."/>
            <person name="Aerts A.L."/>
            <person name="Choi C."/>
            <person name="Clum A."/>
            <person name="LaButti K.M."/>
            <person name="Lindquist E.A."/>
            <person name="Yee Ngan C."/>
            <person name="Ohm R.A."/>
            <person name="Salamov A.A."/>
            <person name="Grigoriev I.V."/>
            <person name="Spatafora J.W."/>
            <person name="Berbee M.L."/>
        </authorList>
    </citation>
    <scope>NUCLEOTIDE SEQUENCE [LARGE SCALE GENOMIC DNA]</scope>
    <source>
        <strain evidence="2 3">JEL478</strain>
    </source>
</reference>
<dbReference type="AlphaFoldDB" id="A0A139AJU9"/>
<dbReference type="EMBL" id="KQ965749">
    <property type="protein sequence ID" value="KXS17041.1"/>
    <property type="molecule type" value="Genomic_DNA"/>
</dbReference>
<feature type="compositionally biased region" description="Basic and acidic residues" evidence="1">
    <location>
        <begin position="200"/>
        <end position="213"/>
    </location>
</feature>
<accession>A0A139AJU9</accession>
<feature type="compositionally biased region" description="Polar residues" evidence="1">
    <location>
        <begin position="190"/>
        <end position="199"/>
    </location>
</feature>
<keyword evidence="3" id="KW-1185">Reference proteome</keyword>
<dbReference type="Proteomes" id="UP000070544">
    <property type="component" value="Unassembled WGS sequence"/>
</dbReference>
<feature type="compositionally biased region" description="Pro residues" evidence="1">
    <location>
        <begin position="1"/>
        <end position="12"/>
    </location>
</feature>
<organism evidence="2 3">
    <name type="scientific">Gonapodya prolifera (strain JEL478)</name>
    <name type="common">Monoblepharis prolifera</name>
    <dbReference type="NCBI Taxonomy" id="1344416"/>
    <lineage>
        <taxon>Eukaryota</taxon>
        <taxon>Fungi</taxon>
        <taxon>Fungi incertae sedis</taxon>
        <taxon>Chytridiomycota</taxon>
        <taxon>Chytridiomycota incertae sedis</taxon>
        <taxon>Monoblepharidomycetes</taxon>
        <taxon>Monoblepharidales</taxon>
        <taxon>Gonapodyaceae</taxon>
        <taxon>Gonapodya</taxon>
    </lineage>
</organism>
<feature type="compositionally biased region" description="Polar residues" evidence="1">
    <location>
        <begin position="127"/>
        <end position="136"/>
    </location>
</feature>
<protein>
    <submittedName>
        <fullName evidence="2">Uncharacterized protein</fullName>
    </submittedName>
</protein>
<feature type="compositionally biased region" description="Polar residues" evidence="1">
    <location>
        <begin position="82"/>
        <end position="103"/>
    </location>
</feature>
<name>A0A139AJU9_GONPJ</name>
<feature type="compositionally biased region" description="Polar residues" evidence="1">
    <location>
        <begin position="13"/>
        <end position="26"/>
    </location>
</feature>
<proteinExistence type="predicted"/>
<evidence type="ECO:0000313" key="3">
    <source>
        <dbReference type="Proteomes" id="UP000070544"/>
    </source>
</evidence>
<sequence length="343" mass="37123">MTLCNPPHPTPPSTLATPKFTSSPPVQDSRFKAAPNPSPHSAKLHCVPLAALEASPAPPLQGRKVSDRRRGVGSRIPEPLTLYSSSLKFKQPSSKLPNANAGVTLSRRRRHHFPPGAVRPEPRRTGSETSLKSSNGRAFPELPQHVPNRASGPSLPPVRPNTRDPRLRVAAASGGSHSNFLFSGVRFDNSPVSATTDSPRSYREPSPSHDQHTTTRVLYAPTPTRSRLPHRRQSQGRKAALAHLRQWPGHTRRRASCRSTRRDSAQLGRTPRPKSRTSLLHLRRHGATWKEAMGRHPAAYRPPSDVDTSMLVPLGQGAVPGVLNDAMMKKVAAGGGGSSSGGR</sequence>
<gene>
    <name evidence="2" type="ORF">M427DRAFT_269243</name>
</gene>